<evidence type="ECO:0000313" key="2">
    <source>
        <dbReference type="EMBL" id="MCK8784586.1"/>
    </source>
</evidence>
<dbReference type="RefSeq" id="WP_248666707.1">
    <property type="nucleotide sequence ID" value="NZ_JALPRX010000035.1"/>
</dbReference>
<dbReference type="InterPro" id="IPR024501">
    <property type="entry name" value="DUF3141"/>
</dbReference>
<feature type="compositionally biased region" description="Basic and acidic residues" evidence="1">
    <location>
        <begin position="767"/>
        <end position="784"/>
    </location>
</feature>
<organism evidence="2 3">
    <name type="scientific">Roseomonas acroporae</name>
    <dbReference type="NCBI Taxonomy" id="2937791"/>
    <lineage>
        <taxon>Bacteria</taxon>
        <taxon>Pseudomonadati</taxon>
        <taxon>Pseudomonadota</taxon>
        <taxon>Alphaproteobacteria</taxon>
        <taxon>Acetobacterales</taxon>
        <taxon>Roseomonadaceae</taxon>
        <taxon>Roseomonas</taxon>
    </lineage>
</organism>
<keyword evidence="3" id="KW-1185">Reference proteome</keyword>
<dbReference type="InterPro" id="IPR029058">
    <property type="entry name" value="AB_hydrolase_fold"/>
</dbReference>
<dbReference type="AlphaFoldDB" id="A0A9X2BV15"/>
<dbReference type="InterPro" id="IPR051321">
    <property type="entry name" value="PHA/PHB_synthase"/>
</dbReference>
<protein>
    <submittedName>
        <fullName evidence="2">DUF3141 domain-containing protein</fullName>
    </submittedName>
</protein>
<evidence type="ECO:0000256" key="1">
    <source>
        <dbReference type="SAM" id="MobiDB-lite"/>
    </source>
</evidence>
<dbReference type="PANTHER" id="PTHR36837">
    <property type="entry name" value="POLY(3-HYDROXYALKANOATE) POLYMERASE SUBUNIT PHAC"/>
    <property type="match status" value="1"/>
</dbReference>
<sequence>MTNPPEAWPSWFGLWNDAASYMVDRWQRGVLMLDVLRQRGNQYHAWMRQEAPTVLHFEAEMVLDGRTLPRPVNYSLTRVVPPEGTRIDPRKRPFVVVDPRAGHGPGIGGFKPDSEVGAALRAGHTCYFIGFLPRPVHGQTVEDVMDAEAAFLERVIAMHPMAEGKPVVIGNCQAGWQLMMTAATRPELFGPIVIAGAPLSYWAGWRGKNPMRYSGGLLGGTWMTAFASDLGAGLFDGTWLVENFENLNPANTLWTKQYNLFSKIDTETPRYLEFEKWWAGHVLLNAAEIQYITDNLFVGNKLATAELVTKRGTRIDLRNIKSPIIVFCSRGDNITPPPQALGWITDLYKDVNDIRAHGQTIVYALHDSIGHLGIFVSGSVARKEHEEFASNIDFIDVLPPGLYETEITPRTGEEVNPELLDGNYVLRFGRRSIDEVEAIVEPREDDEKRFAAAARLSNVNLAIYRTLFQPFVRAMVSEPVAEWIRRMHPLRVQYDMFSDRNPFVAAMAPLAEAVRADRRPAAPDNPFVTLEGNFSQRVEEALDRYRDLRDEMAEKTFLGFYGLPVLQALVGLGPEADPPRRRPGDEPEHRAFIANRVAELRARMAEGGPREAELRALLYAQLAERTTDERSFTMLRRMQEEEGSDISLAAFKQTLRDQLLMLLIDHEAALTALPKLLNGASAEEIERRLAAVHRIATAAGDLGERSQARLNAVERIFREAAAKAGSGVSAAEAAPAAAEVAASAPDMHPAPHAAGEAPERLPPAAQAERRPPPSRRRRDETPLH</sequence>
<accession>A0A9X2BV15</accession>
<evidence type="ECO:0000313" key="3">
    <source>
        <dbReference type="Proteomes" id="UP001139516"/>
    </source>
</evidence>
<reference evidence="2" key="1">
    <citation type="submission" date="2022-04" db="EMBL/GenBank/DDBJ databases">
        <title>Roseomonas acroporae sp. nov., isolated from coral Acropora digitifera.</title>
        <authorList>
            <person name="Sun H."/>
        </authorList>
    </citation>
    <scope>NUCLEOTIDE SEQUENCE</scope>
    <source>
        <strain evidence="2">NAR14</strain>
    </source>
</reference>
<feature type="region of interest" description="Disordered" evidence="1">
    <location>
        <begin position="727"/>
        <end position="784"/>
    </location>
</feature>
<feature type="compositionally biased region" description="Low complexity" evidence="1">
    <location>
        <begin position="727"/>
        <end position="766"/>
    </location>
</feature>
<dbReference type="PANTHER" id="PTHR36837:SF2">
    <property type="entry name" value="POLY(3-HYDROXYALKANOATE) POLYMERASE SUBUNIT PHAC"/>
    <property type="match status" value="1"/>
</dbReference>
<dbReference type="EMBL" id="JALPRX010000035">
    <property type="protein sequence ID" value="MCK8784586.1"/>
    <property type="molecule type" value="Genomic_DNA"/>
</dbReference>
<dbReference type="Gene3D" id="3.40.50.1820">
    <property type="entry name" value="alpha/beta hydrolase"/>
    <property type="match status" value="1"/>
</dbReference>
<dbReference type="SUPFAM" id="SSF53474">
    <property type="entry name" value="alpha/beta-Hydrolases"/>
    <property type="match status" value="1"/>
</dbReference>
<dbReference type="Proteomes" id="UP001139516">
    <property type="component" value="Unassembled WGS sequence"/>
</dbReference>
<proteinExistence type="predicted"/>
<comment type="caution">
    <text evidence="2">The sequence shown here is derived from an EMBL/GenBank/DDBJ whole genome shotgun (WGS) entry which is preliminary data.</text>
</comment>
<dbReference type="Pfam" id="PF11339">
    <property type="entry name" value="DUF3141"/>
    <property type="match status" value="1"/>
</dbReference>
<name>A0A9X2BV15_9PROT</name>
<gene>
    <name evidence="2" type="ORF">M0638_09350</name>
</gene>